<gene>
    <name evidence="2" type="ORF">MAUB_14200</name>
</gene>
<reference evidence="2 3" key="1">
    <citation type="journal article" date="2019" name="Emerg. Microbes Infect.">
        <title>Comprehensive subspecies identification of 175 nontuberculous mycobacteria species based on 7547 genomic profiles.</title>
        <authorList>
            <person name="Matsumoto Y."/>
            <person name="Kinjo T."/>
            <person name="Motooka D."/>
            <person name="Nabeya D."/>
            <person name="Jung N."/>
            <person name="Uechi K."/>
            <person name="Horii T."/>
            <person name="Iida T."/>
            <person name="Fujita J."/>
            <person name="Nakamura S."/>
        </authorList>
    </citation>
    <scope>NUCLEOTIDE SEQUENCE [LARGE SCALE GENOMIC DNA]</scope>
    <source>
        <strain evidence="2 3">JCM 15296</strain>
    </source>
</reference>
<evidence type="ECO:0000256" key="1">
    <source>
        <dbReference type="SAM" id="MobiDB-lite"/>
    </source>
</evidence>
<dbReference type="Gene3D" id="3.40.50.300">
    <property type="entry name" value="P-loop containing nucleotide triphosphate hydrolases"/>
    <property type="match status" value="1"/>
</dbReference>
<sequence>MTQPLESTALAVPFAGVNGHDVNPFETPEVLEAHRQRKAEAAATDDRISRWKPHWFAVADLAASPYDWAQKLAWSIERKDGLRDPITDLPKLMVNGPDCVQAGAQDDHLAALPQLQPGDTAVLKLRAAAIRRDCRTQVDTLARRLATEREAVPPPDPVGLAALLAEPDEDAAYRIAEVWPTGGRVLLAAPYKAGKSTTVGNAIRSLVDGDPFLGRFDTAPVDKVVLIDTELDRRNLRRWLRDQRIQNTAAVAVLSLRGAVSTFDITDPAIRAAWARSLAGADVVILDCLRPVLDALGLSEDKDAGKVLVAFDALLAEIGAGEGMVVTHMGHQNGPASERARGDSRLLDWNDAMWNIVLGGDDAGGTRRSSYFSALGRDVELAEGKLTFDPGTRHLTYEGGSRRDSIGREAVPELLAMVAAEPGTLSRRAAVERLMDNHGVARYVARSAVDAAVKDGSLVVTLGARRAQLLSPAGTPNPSGDPFSFDGETPK</sequence>
<keyword evidence="3" id="KW-1185">Reference proteome</keyword>
<proteinExistence type="predicted"/>
<feature type="region of interest" description="Disordered" evidence="1">
    <location>
        <begin position="470"/>
        <end position="491"/>
    </location>
</feature>
<dbReference type="Pfam" id="PF13481">
    <property type="entry name" value="AAA_25"/>
    <property type="match status" value="1"/>
</dbReference>
<evidence type="ECO:0000313" key="3">
    <source>
        <dbReference type="Proteomes" id="UP000465609"/>
    </source>
</evidence>
<protein>
    <recommendedName>
        <fullName evidence="4">AAA family ATPase</fullName>
    </recommendedName>
</protein>
<dbReference type="InterPro" id="IPR027417">
    <property type="entry name" value="P-loop_NTPase"/>
</dbReference>
<organism evidence="2 3">
    <name type="scientific">Mycolicibacterium aubagnense</name>
    <dbReference type="NCBI Taxonomy" id="319707"/>
    <lineage>
        <taxon>Bacteria</taxon>
        <taxon>Bacillati</taxon>
        <taxon>Actinomycetota</taxon>
        <taxon>Actinomycetes</taxon>
        <taxon>Mycobacteriales</taxon>
        <taxon>Mycobacteriaceae</taxon>
        <taxon>Mycolicibacterium</taxon>
    </lineage>
</organism>
<evidence type="ECO:0008006" key="4">
    <source>
        <dbReference type="Google" id="ProtNLM"/>
    </source>
</evidence>
<name>A0ABN5YP22_9MYCO</name>
<dbReference type="Proteomes" id="UP000465609">
    <property type="component" value="Chromosome"/>
</dbReference>
<dbReference type="EMBL" id="AP022577">
    <property type="protein sequence ID" value="BBX83547.1"/>
    <property type="molecule type" value="Genomic_DNA"/>
</dbReference>
<accession>A0ABN5YP22</accession>
<evidence type="ECO:0000313" key="2">
    <source>
        <dbReference type="EMBL" id="BBX83547.1"/>
    </source>
</evidence>